<dbReference type="KEGG" id="cdep:91089102"/>
<dbReference type="InterPro" id="IPR039131">
    <property type="entry name" value="NDUFAF1"/>
</dbReference>
<evidence type="ECO:0000256" key="1">
    <source>
        <dbReference type="SAM" id="MobiDB-lite"/>
    </source>
</evidence>
<feature type="compositionally biased region" description="Polar residues" evidence="1">
    <location>
        <begin position="290"/>
        <end position="304"/>
    </location>
</feature>
<dbReference type="AlphaFoldDB" id="A0A1E3IQJ2"/>
<reference evidence="2" key="3">
    <citation type="submission" date="2024-01" db="EMBL/GenBank/DDBJ databases">
        <authorList>
            <person name="Coelho M.A."/>
            <person name="David-Palma M."/>
            <person name="Shea T."/>
            <person name="Sun S."/>
            <person name="Cuomo C.A."/>
            <person name="Heitman J."/>
        </authorList>
    </citation>
    <scope>NUCLEOTIDE SEQUENCE</scope>
    <source>
        <strain evidence="2">CBS 7841</strain>
    </source>
</reference>
<dbReference type="RefSeq" id="XP_066070363.1">
    <property type="nucleotide sequence ID" value="XM_066214266.1"/>
</dbReference>
<name>A0A1E3IQJ2_9TREE</name>
<dbReference type="GO" id="GO:0006120">
    <property type="term" value="P:mitochondrial electron transport, NADH to ubiquinone"/>
    <property type="evidence" value="ECO:0007669"/>
    <property type="project" value="TreeGrafter"/>
</dbReference>
<proteinExistence type="predicted"/>
<evidence type="ECO:0000313" key="2">
    <source>
        <dbReference type="EMBL" id="WVN89663.1"/>
    </source>
</evidence>
<keyword evidence="3" id="KW-1185">Reference proteome</keyword>
<reference evidence="2" key="2">
    <citation type="journal article" date="2022" name="Elife">
        <title>Obligate sexual reproduction of a homothallic fungus closely related to the Cryptococcus pathogenic species complex.</title>
        <authorList>
            <person name="Passer A.R."/>
            <person name="Clancey S.A."/>
            <person name="Shea T."/>
            <person name="David-Palma M."/>
            <person name="Averette A.F."/>
            <person name="Boekhout T."/>
            <person name="Porcel B.M."/>
            <person name="Nowrousian M."/>
            <person name="Cuomo C.A."/>
            <person name="Sun S."/>
            <person name="Heitman J."/>
            <person name="Coelho M.A."/>
        </authorList>
    </citation>
    <scope>NUCLEOTIDE SEQUENCE</scope>
    <source>
        <strain evidence="2">CBS 7841</strain>
    </source>
</reference>
<dbReference type="GO" id="GO:0051082">
    <property type="term" value="F:unfolded protein binding"/>
    <property type="evidence" value="ECO:0007669"/>
    <property type="project" value="TreeGrafter"/>
</dbReference>
<dbReference type="InterPro" id="IPR013857">
    <property type="entry name" value="NADH-UbQ_OxRdtase-assoc_prot30"/>
</dbReference>
<reference evidence="2" key="1">
    <citation type="submission" date="2016-06" db="EMBL/GenBank/DDBJ databases">
        <authorList>
            <person name="Cuomo C."/>
            <person name="Litvintseva A."/>
            <person name="Heitman J."/>
            <person name="Chen Y."/>
            <person name="Sun S."/>
            <person name="Springer D."/>
            <person name="Dromer F."/>
            <person name="Young S."/>
            <person name="Zeng Q."/>
            <person name="Chapman S."/>
            <person name="Gujja S."/>
            <person name="Saif S."/>
            <person name="Birren B."/>
        </authorList>
    </citation>
    <scope>NUCLEOTIDE SEQUENCE</scope>
    <source>
        <strain evidence="2">CBS 7841</strain>
    </source>
</reference>
<dbReference type="PANTHER" id="PTHR13194:SF18">
    <property type="entry name" value="COMPLEX I INTERMEDIATE-ASSOCIATED PROTEIN 30, MITOCHONDRIAL"/>
    <property type="match status" value="1"/>
</dbReference>
<dbReference type="GeneID" id="91089102"/>
<feature type="region of interest" description="Disordered" evidence="1">
    <location>
        <begin position="288"/>
        <end position="318"/>
    </location>
</feature>
<gene>
    <name evidence="2" type="ORF">L203_104893</name>
</gene>
<accession>A0A1E3IQJ2</accession>
<dbReference type="GO" id="GO:0005739">
    <property type="term" value="C:mitochondrion"/>
    <property type="evidence" value="ECO:0007669"/>
    <property type="project" value="TreeGrafter"/>
</dbReference>
<dbReference type="Pfam" id="PF08547">
    <property type="entry name" value="CIA30"/>
    <property type="match status" value="1"/>
</dbReference>
<protein>
    <submittedName>
        <fullName evidence="2">Uncharacterized protein</fullName>
    </submittedName>
</protein>
<dbReference type="PANTHER" id="PTHR13194">
    <property type="entry name" value="COMPLEX I INTERMEDIATE-ASSOCIATED PROTEIN 30"/>
    <property type="match status" value="1"/>
</dbReference>
<dbReference type="Proteomes" id="UP000094043">
    <property type="component" value="Chromosome 6"/>
</dbReference>
<dbReference type="GO" id="GO:0010257">
    <property type="term" value="P:NADH dehydrogenase complex assembly"/>
    <property type="evidence" value="ECO:0007669"/>
    <property type="project" value="TreeGrafter"/>
</dbReference>
<dbReference type="VEuPathDB" id="FungiDB:L203_01898"/>
<organism evidence="2 3">
    <name type="scientific">Cryptococcus depauperatus CBS 7841</name>
    <dbReference type="NCBI Taxonomy" id="1295531"/>
    <lineage>
        <taxon>Eukaryota</taxon>
        <taxon>Fungi</taxon>
        <taxon>Dikarya</taxon>
        <taxon>Basidiomycota</taxon>
        <taxon>Agaricomycotina</taxon>
        <taxon>Tremellomycetes</taxon>
        <taxon>Tremellales</taxon>
        <taxon>Cryptococcaceae</taxon>
        <taxon>Cryptococcus</taxon>
    </lineage>
</organism>
<dbReference type="EMBL" id="CP143789">
    <property type="protein sequence ID" value="WVN89663.1"/>
    <property type="molecule type" value="Genomic_DNA"/>
</dbReference>
<dbReference type="OrthoDB" id="42561at2759"/>
<sequence>MALRAYLERSANLFRKNIERAARMEIHPETGPRRIFSFSSSLGSVDPVDQFSTGSDQQLGGTTTAELALVPDARMAETTAQRDVGYSHLAFYGYMSTAIPPSQQGKIRTGFAGFRNASRSTLFGQETWDLDLATHLKVVVGYRGWEGWRNRWVVNVGVDDRPKTDIFQHRLEIPPSSFSTASPQSLDPLTPPLPIFSTLYLPLSSFVLIQRGQVSSLPVPMPKNQVRTVGFALLGRDRDDNPTAPAPAAHGPGIGGITMGGWGKASLEAEYNPELKRMLEEDQILGSEATAGTSMSEPVPSTSGKYHRAGKAPPTAATDAVQTEAVGLGDKEGYYELCLKRVEAIRWDPELEQEVA</sequence>
<evidence type="ECO:0000313" key="3">
    <source>
        <dbReference type="Proteomes" id="UP000094043"/>
    </source>
</evidence>